<dbReference type="AlphaFoldDB" id="K0T4R0"/>
<feature type="non-terminal residue" evidence="2">
    <location>
        <position position="99"/>
    </location>
</feature>
<organism evidence="2 3">
    <name type="scientific">Thalassiosira oceanica</name>
    <name type="common">Marine diatom</name>
    <dbReference type="NCBI Taxonomy" id="159749"/>
    <lineage>
        <taxon>Eukaryota</taxon>
        <taxon>Sar</taxon>
        <taxon>Stramenopiles</taxon>
        <taxon>Ochrophyta</taxon>
        <taxon>Bacillariophyta</taxon>
        <taxon>Coscinodiscophyceae</taxon>
        <taxon>Thalassiosirophycidae</taxon>
        <taxon>Thalassiosirales</taxon>
        <taxon>Thalassiosiraceae</taxon>
        <taxon>Thalassiosira</taxon>
    </lineage>
</organism>
<sequence length="99" mass="10456">MTTPGTPLRGHKMADKNSSGAGGMTPGIDESLPFLLRDSATCDSFRSGVVSGSAFEARNSRQNGVRQNPTLPFRSQSVSEPQKKTLVKADHGGPDDRGP</sequence>
<protein>
    <submittedName>
        <fullName evidence="2">Uncharacterized protein</fullName>
    </submittedName>
</protein>
<evidence type="ECO:0000313" key="2">
    <source>
        <dbReference type="EMBL" id="EJK72640.1"/>
    </source>
</evidence>
<evidence type="ECO:0000313" key="3">
    <source>
        <dbReference type="Proteomes" id="UP000266841"/>
    </source>
</evidence>
<reference evidence="2 3" key="1">
    <citation type="journal article" date="2012" name="Genome Biol.">
        <title>Genome and low-iron response of an oceanic diatom adapted to chronic iron limitation.</title>
        <authorList>
            <person name="Lommer M."/>
            <person name="Specht M."/>
            <person name="Roy A.S."/>
            <person name="Kraemer L."/>
            <person name="Andreson R."/>
            <person name="Gutowska M.A."/>
            <person name="Wolf J."/>
            <person name="Bergner S.V."/>
            <person name="Schilhabel M.B."/>
            <person name="Klostermeier U.C."/>
            <person name="Beiko R.G."/>
            <person name="Rosenstiel P."/>
            <person name="Hippler M."/>
            <person name="Laroche J."/>
        </authorList>
    </citation>
    <scope>NUCLEOTIDE SEQUENCE [LARGE SCALE GENOMIC DNA]</scope>
    <source>
        <strain evidence="2 3">CCMP1005</strain>
    </source>
</reference>
<keyword evidence="3" id="KW-1185">Reference proteome</keyword>
<evidence type="ECO:0000256" key="1">
    <source>
        <dbReference type="SAM" id="MobiDB-lite"/>
    </source>
</evidence>
<feature type="region of interest" description="Disordered" evidence="1">
    <location>
        <begin position="1"/>
        <end position="30"/>
    </location>
</feature>
<gene>
    <name evidence="2" type="ORF">THAOC_05809</name>
</gene>
<comment type="caution">
    <text evidence="2">The sequence shown here is derived from an EMBL/GenBank/DDBJ whole genome shotgun (WGS) entry which is preliminary data.</text>
</comment>
<dbReference type="Proteomes" id="UP000266841">
    <property type="component" value="Unassembled WGS sequence"/>
</dbReference>
<feature type="region of interest" description="Disordered" evidence="1">
    <location>
        <begin position="52"/>
        <end position="99"/>
    </location>
</feature>
<feature type="compositionally biased region" description="Basic and acidic residues" evidence="1">
    <location>
        <begin position="81"/>
        <end position="99"/>
    </location>
</feature>
<proteinExistence type="predicted"/>
<feature type="compositionally biased region" description="Polar residues" evidence="1">
    <location>
        <begin position="60"/>
        <end position="80"/>
    </location>
</feature>
<dbReference type="EMBL" id="AGNL01005541">
    <property type="protein sequence ID" value="EJK72640.1"/>
    <property type="molecule type" value="Genomic_DNA"/>
</dbReference>
<name>K0T4R0_THAOC</name>
<accession>K0T4R0</accession>